<sequence length="545" mass="62694">MNEVKCKCGHSNPHGTILCESCGRPVQEKDSNQAVSEKLLDMKYDGSARRSQTYKKTPVDKIWNFFSSVKVGIWIIVLILIASAIGTILPQVMYIPPNVTPEEFYREEYGVIGQLYYQMGFHELFSSWWYMVLIGALAASLVIASLDRFVPLYRALKKQGVTRHESFMRRQRLFSETSSVSKAEEQLEIIKDRLKRKRYHVRVENGNLLAEKNRFSRWGPYVNHIGLIIFLFGAMLRFVPGMYVDDVIWIREGETNVIPGTEGKYFLQSDKFVMETYKKDSEDEVFQDALTRVGDGSVVKNYQTNVTLYERQGKAVIGEEPELKKIKDEQIKVNQPLKHDSYALYQVDYKLNELNKMTFSLVDKETEENFGQLTIDLLDPQKEFDLGNGYKVEVASYLPDFYFNSEGEPATKTRIPDNPAFVFKMISPDKPKGETSFVAIQQTIEPNEDNQLKMKFEGVETKNLSALTVRKDNTLWFLGLGGAIFMIGVTQGMYWNHRRIWLRRSGEGILLAGHTNKNWYGIKNEIDSVLEGTLIEKPKDQSDEK</sequence>
<organism evidence="1 2">
    <name type="scientific">Metabacillus hrfriensis</name>
    <dbReference type="NCBI Taxonomy" id="3048891"/>
    <lineage>
        <taxon>Bacteria</taxon>
        <taxon>Bacillati</taxon>
        <taxon>Bacillota</taxon>
        <taxon>Bacilli</taxon>
        <taxon>Bacillales</taxon>
        <taxon>Bacillaceae</taxon>
        <taxon>Metabacillus</taxon>
    </lineage>
</organism>
<dbReference type="EMBL" id="CP126116">
    <property type="protein sequence ID" value="WHZ56365.1"/>
    <property type="molecule type" value="Genomic_DNA"/>
</dbReference>
<protein>
    <submittedName>
        <fullName evidence="1">Cytochrome c biogenesis protein ResB</fullName>
    </submittedName>
</protein>
<accession>A0ACD4R874</accession>
<gene>
    <name evidence="1" type="ORF">QLQ22_16905</name>
</gene>
<name>A0ACD4R874_9BACI</name>
<dbReference type="Proteomes" id="UP001226091">
    <property type="component" value="Chromosome"/>
</dbReference>
<evidence type="ECO:0000313" key="1">
    <source>
        <dbReference type="EMBL" id="WHZ56365.1"/>
    </source>
</evidence>
<proteinExistence type="predicted"/>
<reference evidence="2" key="1">
    <citation type="journal article" date="2025" name="Aquaculture">
        <title>Assessment of the bioflocculant production and safety properties of Metabacillus hrfriensis sp. nov. based on phenotypic and whole-genome sequencing analysis.</title>
        <authorList>
            <person name="Zhang R."/>
            <person name="Zhao Z."/>
            <person name="Luo L."/>
            <person name="Wang S."/>
            <person name="Guo K."/>
            <person name="Xu W."/>
        </authorList>
    </citation>
    <scope>NUCLEOTIDE SEQUENCE [LARGE SCALE GENOMIC DNA]</scope>
    <source>
        <strain evidence="2">CT-WN-B3</strain>
    </source>
</reference>
<keyword evidence="2" id="KW-1185">Reference proteome</keyword>
<evidence type="ECO:0000313" key="2">
    <source>
        <dbReference type="Proteomes" id="UP001226091"/>
    </source>
</evidence>